<organism evidence="1">
    <name type="scientific">Manihot esculenta</name>
    <name type="common">Cassava</name>
    <name type="synonym">Jatropha manihot</name>
    <dbReference type="NCBI Taxonomy" id="3983"/>
    <lineage>
        <taxon>Eukaryota</taxon>
        <taxon>Viridiplantae</taxon>
        <taxon>Streptophyta</taxon>
        <taxon>Embryophyta</taxon>
        <taxon>Tracheophyta</taxon>
        <taxon>Spermatophyta</taxon>
        <taxon>Magnoliopsida</taxon>
        <taxon>eudicotyledons</taxon>
        <taxon>Gunneridae</taxon>
        <taxon>Pentapetalae</taxon>
        <taxon>rosids</taxon>
        <taxon>fabids</taxon>
        <taxon>Malpighiales</taxon>
        <taxon>Euphorbiaceae</taxon>
        <taxon>Crotonoideae</taxon>
        <taxon>Manihoteae</taxon>
        <taxon>Manihot</taxon>
    </lineage>
</organism>
<dbReference type="EMBL" id="CM004399">
    <property type="protein sequence ID" value="OAY32821.1"/>
    <property type="molecule type" value="Genomic_DNA"/>
</dbReference>
<name>A0A2C9UQ78_MANES</name>
<gene>
    <name evidence="1" type="ORF">MANES_13G048300</name>
</gene>
<protein>
    <submittedName>
        <fullName evidence="1">Uncharacterized protein</fullName>
    </submittedName>
</protein>
<evidence type="ECO:0000313" key="1">
    <source>
        <dbReference type="EMBL" id="OAY32821.1"/>
    </source>
</evidence>
<accession>A0A2C9UQ78</accession>
<dbReference type="AlphaFoldDB" id="A0A2C9UQ78"/>
<reference evidence="1" key="1">
    <citation type="submission" date="2016-02" db="EMBL/GenBank/DDBJ databases">
        <title>WGS assembly of Manihot esculenta.</title>
        <authorList>
            <person name="Bredeson J.V."/>
            <person name="Prochnik S.E."/>
            <person name="Lyons J.B."/>
            <person name="Schmutz J."/>
            <person name="Grimwood J."/>
            <person name="Vrebalov J."/>
            <person name="Bart R.S."/>
            <person name="Amuge T."/>
            <person name="Ferguson M.E."/>
            <person name="Green R."/>
            <person name="Putnam N."/>
            <person name="Stites J."/>
            <person name="Rounsley S."/>
            <person name="Rokhsar D.S."/>
        </authorList>
    </citation>
    <scope>NUCLEOTIDE SEQUENCE [LARGE SCALE GENOMIC DNA]</scope>
    <source>
        <tissue evidence="1">Leaf</tissue>
    </source>
</reference>
<proteinExistence type="predicted"/>
<sequence>MIVSASASNGSCPFSPLGSFSFPTSLSTEAHFACKNQFYLLIPLNPTPLSFVFCYSKKALLKVSILLLNRS</sequence>